<dbReference type="EMBL" id="JAVFWL010000004">
    <property type="protein sequence ID" value="KAK6752145.1"/>
    <property type="molecule type" value="Genomic_DNA"/>
</dbReference>
<gene>
    <name evidence="2" type="primary">Necator_chrIV.g16814</name>
    <name evidence="2" type="ORF">RB195_003516</name>
</gene>
<evidence type="ECO:0000256" key="1">
    <source>
        <dbReference type="SAM" id="SignalP"/>
    </source>
</evidence>
<evidence type="ECO:0000313" key="3">
    <source>
        <dbReference type="Proteomes" id="UP001303046"/>
    </source>
</evidence>
<protein>
    <recommendedName>
        <fullName evidence="4">ERAP1-like C-terminal domain-containing protein</fullName>
    </recommendedName>
</protein>
<evidence type="ECO:0008006" key="4">
    <source>
        <dbReference type="Google" id="ProtNLM"/>
    </source>
</evidence>
<evidence type="ECO:0000313" key="2">
    <source>
        <dbReference type="EMBL" id="KAK6752145.1"/>
    </source>
</evidence>
<feature type="signal peptide" evidence="1">
    <location>
        <begin position="1"/>
        <end position="16"/>
    </location>
</feature>
<keyword evidence="3" id="KW-1185">Reference proteome</keyword>
<keyword evidence="1" id="KW-0732">Signal</keyword>
<sequence>MRQLFLISSLLSISTSRYILYDGGDGGTVFHRLFKSDRKITERELNNYLTVMKNYPEYVPKEIQRIFRNLSSRATRDLLTFVNEIRGDYIELSTDPTENFEIIQIRVPELGININPALSQLVRTIGKLSTRSKETFHKFWIMFFESISAPNPIRSMFLSGFFAELLNSFRNADYATLREIYYVSPETYRLLKSDFAKEFAYAAQKFSRNEQRKKESFEDMDGF</sequence>
<dbReference type="Proteomes" id="UP001303046">
    <property type="component" value="Unassembled WGS sequence"/>
</dbReference>
<comment type="caution">
    <text evidence="2">The sequence shown here is derived from an EMBL/GenBank/DDBJ whole genome shotgun (WGS) entry which is preliminary data.</text>
</comment>
<feature type="chain" id="PRO_5045790251" description="ERAP1-like C-terminal domain-containing protein" evidence="1">
    <location>
        <begin position="17"/>
        <end position="223"/>
    </location>
</feature>
<accession>A0ABR1DQ97</accession>
<reference evidence="2 3" key="1">
    <citation type="submission" date="2023-08" db="EMBL/GenBank/DDBJ databases">
        <title>A Necator americanus chromosomal reference genome.</title>
        <authorList>
            <person name="Ilik V."/>
            <person name="Petrzelkova K.J."/>
            <person name="Pardy F."/>
            <person name="Fuh T."/>
            <person name="Niatou-Singa F.S."/>
            <person name="Gouil Q."/>
            <person name="Baker L."/>
            <person name="Ritchie M.E."/>
            <person name="Jex A.R."/>
            <person name="Gazzola D."/>
            <person name="Li H."/>
            <person name="Toshio Fujiwara R."/>
            <person name="Zhan B."/>
            <person name="Aroian R.V."/>
            <person name="Pafco B."/>
            <person name="Schwarz E.M."/>
        </authorList>
    </citation>
    <scope>NUCLEOTIDE SEQUENCE [LARGE SCALE GENOMIC DNA]</scope>
    <source>
        <strain evidence="2 3">Aroian</strain>
        <tissue evidence="2">Whole animal</tissue>
    </source>
</reference>
<name>A0ABR1DQ97_NECAM</name>
<organism evidence="2 3">
    <name type="scientific">Necator americanus</name>
    <name type="common">Human hookworm</name>
    <dbReference type="NCBI Taxonomy" id="51031"/>
    <lineage>
        <taxon>Eukaryota</taxon>
        <taxon>Metazoa</taxon>
        <taxon>Ecdysozoa</taxon>
        <taxon>Nematoda</taxon>
        <taxon>Chromadorea</taxon>
        <taxon>Rhabditida</taxon>
        <taxon>Rhabditina</taxon>
        <taxon>Rhabditomorpha</taxon>
        <taxon>Strongyloidea</taxon>
        <taxon>Ancylostomatidae</taxon>
        <taxon>Bunostominae</taxon>
        <taxon>Necator</taxon>
    </lineage>
</organism>
<proteinExistence type="predicted"/>